<evidence type="ECO:0000313" key="4">
    <source>
        <dbReference type="Proteomes" id="UP000238205"/>
    </source>
</evidence>
<evidence type="ECO:0000259" key="2">
    <source>
        <dbReference type="Pfam" id="PF11796"/>
    </source>
</evidence>
<comment type="caution">
    <text evidence="3">The sequence shown here is derived from an EMBL/GenBank/DDBJ whole genome shotgun (WGS) entry which is preliminary data.</text>
</comment>
<dbReference type="Pfam" id="PF11796">
    <property type="entry name" value="DUF3323"/>
    <property type="match status" value="1"/>
</dbReference>
<proteinExistence type="predicted"/>
<dbReference type="InterPro" id="IPR024465">
    <property type="entry name" value="DUF2399"/>
</dbReference>
<reference evidence="3 4" key="1">
    <citation type="submission" date="2018-03" db="EMBL/GenBank/DDBJ databases">
        <title>Genomic Encyclopedia of Archaeal and Bacterial Type Strains, Phase II (KMG-II): from individual species to whole genera.</title>
        <authorList>
            <person name="Goeker M."/>
        </authorList>
    </citation>
    <scope>NUCLEOTIDE SEQUENCE [LARGE SCALE GENOMIC DNA]</scope>
    <source>
        <strain evidence="3 4">DSM 13175</strain>
    </source>
</reference>
<evidence type="ECO:0000313" key="3">
    <source>
        <dbReference type="EMBL" id="PRY83144.1"/>
    </source>
</evidence>
<name>A0A2T0W9G6_9LACT</name>
<dbReference type="Proteomes" id="UP000238205">
    <property type="component" value="Unassembled WGS sequence"/>
</dbReference>
<accession>A0A2T0W9G6</accession>
<sequence length="427" mass="50113">MSDLEKAIQFFHSQPGMDKLFSLFRQELLKHRKIKGYVKLETFNPVELESVAHFFQVSIASLKNKGRVDLEAFDRKLDSPPFNGLDLTQLLEAYFDEKLLSLSTKEERKGYLKNLEEEFSLLKDWIAYLRRNTHDTRWIQDLIEESSHQFEQYVLYLSEGIRLLPSRPIRLSVFSQIITLDADAFQPSQPLGKLWLHVLSETKRLHAIEPITLPGSKRAEDKLLQDFNLFREDISDAVTVVNCYAETQKGYHAMWEAAVHTRSVLTVPLREVIKLTAVYPAHQKGIVWVIDNPELFTRILDEVPSIPMICPREKWDCATWEVFDRIEESGFELRFVGDFTPKSIVRAEELLLHYPTQSRTWKMDIQTYLNARDLTDYLRDADCKLLDKHHLDYLACLKDEMKDRRQPGYQMNVVDDIIHDLKRFYSK</sequence>
<evidence type="ECO:0000259" key="1">
    <source>
        <dbReference type="Pfam" id="PF09664"/>
    </source>
</evidence>
<dbReference type="Pfam" id="PF09664">
    <property type="entry name" value="DUF2399"/>
    <property type="match status" value="1"/>
</dbReference>
<dbReference type="AlphaFoldDB" id="A0A2T0W9G6"/>
<gene>
    <name evidence="3" type="ORF">CLV38_10649</name>
</gene>
<organism evidence="3 4">
    <name type="scientific">Alkalibacterium olivapovliticus</name>
    <dbReference type="NCBI Taxonomy" id="99907"/>
    <lineage>
        <taxon>Bacteria</taxon>
        <taxon>Bacillati</taxon>
        <taxon>Bacillota</taxon>
        <taxon>Bacilli</taxon>
        <taxon>Lactobacillales</taxon>
        <taxon>Carnobacteriaceae</taxon>
        <taxon>Alkalibacterium</taxon>
    </lineage>
</organism>
<dbReference type="RefSeq" id="WP_170068811.1">
    <property type="nucleotide sequence ID" value="NZ_PVTO01000006.1"/>
</dbReference>
<protein>
    <submittedName>
        <fullName evidence="3">Uncharacterized protein (TIGR02679 family)</fullName>
    </submittedName>
</protein>
<keyword evidence="4" id="KW-1185">Reference proteome</keyword>
<dbReference type="InterPro" id="IPR024466">
    <property type="entry name" value="CHP02679_N"/>
</dbReference>
<feature type="domain" description="Conserved hypothetical protein CHP02679 N terminus" evidence="2">
    <location>
        <begin position="35"/>
        <end position="242"/>
    </location>
</feature>
<dbReference type="EMBL" id="PVTO01000006">
    <property type="protein sequence ID" value="PRY83144.1"/>
    <property type="molecule type" value="Genomic_DNA"/>
</dbReference>
<feature type="domain" description="DUF2399" evidence="1">
    <location>
        <begin position="266"/>
        <end position="421"/>
    </location>
</feature>